<dbReference type="EMBL" id="CAJRGZ010000015">
    <property type="protein sequence ID" value="CAG5142840.1"/>
    <property type="molecule type" value="Genomic_DNA"/>
</dbReference>
<name>A0A8J2HWX7_9PLEO</name>
<dbReference type="RefSeq" id="XP_043164765.1">
    <property type="nucleotide sequence ID" value="XM_043308830.1"/>
</dbReference>
<accession>A0A8J2HWX7</accession>
<dbReference type="AlphaFoldDB" id="A0A8J2HWX7"/>
<sequence length="223" mass="24480">MVSTRRGIANAELATIGMERLKPIRQESDTIRVLVPSTKKVGKASLKRKVPSTPPNMAIFSTISEHDLSLTSPSTGETLKLLAMSIPKKKQGSIDHGERTVYSALRRLAPKPSANMSGSCHNPIIVDDTLSPPRKVVRAPERSHRHKRLPGPHQFIGNGYRDLYNYHASKPALAAMPANGSTFTGHQSHDIYRMMNAKITAAPDFSPNAAWGRNTLNVPFEVQ</sequence>
<dbReference type="GeneID" id="67012547"/>
<evidence type="ECO:0000313" key="1">
    <source>
        <dbReference type="EMBL" id="CAG5142840.1"/>
    </source>
</evidence>
<comment type="caution">
    <text evidence="1">The sequence shown here is derived from an EMBL/GenBank/DDBJ whole genome shotgun (WGS) entry which is preliminary data.</text>
</comment>
<keyword evidence="2" id="KW-1185">Reference proteome</keyword>
<reference evidence="1" key="1">
    <citation type="submission" date="2021-05" db="EMBL/GenBank/DDBJ databases">
        <authorList>
            <person name="Stam R."/>
        </authorList>
    </citation>
    <scope>NUCLEOTIDE SEQUENCE</scope>
    <source>
        <strain evidence="1">CS162</strain>
    </source>
</reference>
<dbReference type="OrthoDB" id="3690573at2759"/>
<proteinExistence type="predicted"/>
<organism evidence="1 2">
    <name type="scientific">Alternaria atra</name>
    <dbReference type="NCBI Taxonomy" id="119953"/>
    <lineage>
        <taxon>Eukaryota</taxon>
        <taxon>Fungi</taxon>
        <taxon>Dikarya</taxon>
        <taxon>Ascomycota</taxon>
        <taxon>Pezizomycotina</taxon>
        <taxon>Dothideomycetes</taxon>
        <taxon>Pleosporomycetidae</taxon>
        <taxon>Pleosporales</taxon>
        <taxon>Pleosporineae</taxon>
        <taxon>Pleosporaceae</taxon>
        <taxon>Alternaria</taxon>
        <taxon>Alternaria sect. Ulocladioides</taxon>
    </lineage>
</organism>
<gene>
    <name evidence="1" type="ORF">ALTATR162_LOCUS1235</name>
</gene>
<dbReference type="Proteomes" id="UP000676310">
    <property type="component" value="Unassembled WGS sequence"/>
</dbReference>
<protein>
    <submittedName>
        <fullName evidence="1">Uncharacterized protein</fullName>
    </submittedName>
</protein>
<evidence type="ECO:0000313" key="2">
    <source>
        <dbReference type="Proteomes" id="UP000676310"/>
    </source>
</evidence>